<feature type="domain" description="C2H2-type" evidence="10">
    <location>
        <begin position="465"/>
        <end position="488"/>
    </location>
</feature>
<dbReference type="OrthoDB" id="3437960at2759"/>
<dbReference type="InterPro" id="IPR013087">
    <property type="entry name" value="Znf_C2H2_type"/>
</dbReference>
<dbReference type="AlphaFoldDB" id="A0A4Z2DN65"/>
<keyword evidence="8" id="KW-0539">Nucleus</keyword>
<keyword evidence="3" id="KW-0479">Metal-binding</keyword>
<dbReference type="STRING" id="6182.A0A4Z2DN65"/>
<sequence length="623" mass="71104">MSDSNKSYWSFDEEQCLSYTTVTTATTTTDTITTITTNINIITTDSSTIDISTLSFPITTMTIPISTSEIIYSYDRLESQFFQRPIDRRELQHLEESFIETIPICQEFRNISYPFHSRHQLPSYAIEKMTETFGESSQKPVPYISEISKHEETQGFFAPSSSGYGESHIYHFTTRHAELESRVAPSYPSEHKPCRRYTQIHPISPFEIEREKVPYHSRELEHPLIGSRELLKQESSLPSTSIPFTSQPISPIEIKSMNLPVQFIQPEIYTLDTQSESHFHDQSPRHSFGLLTQRSLQRHYSVPERPVFEKSDIYRIMHAKSAPSEEIYSLPVSKEYFDVFSIGESSRTLSAETFTGFMPLLSTTSSFSNEPGPSTLMHKIFTPLTTTISTSSARQSVTGESSEKRRYCCPELDCGKRFARPDELKRHHRIHTGTKPFMCKYCPRSFGRSDHLRTHTRSHTGERPYTCDSCGRKFARSDERTRHKKIHSCGLIRETQLGESSSSSKTTQLPCPHEQLAIYSREQQLSTSVSFTSTQSSYLTSVTFQPSVYPPTSWQTTSIEFNPDIPQFQDIPLETLSSSPCCQPTPVSNLSYLNITSPLPTNTPPEWKTYTFTPQTHPVTTSD</sequence>
<dbReference type="Gene3D" id="3.30.160.60">
    <property type="entry name" value="Classic Zinc Finger"/>
    <property type="match status" value="3"/>
</dbReference>
<proteinExistence type="inferred from homology"/>
<dbReference type="GO" id="GO:0000981">
    <property type="term" value="F:DNA-binding transcription factor activity, RNA polymerase II-specific"/>
    <property type="evidence" value="ECO:0007669"/>
    <property type="project" value="TreeGrafter"/>
</dbReference>
<evidence type="ECO:0000313" key="12">
    <source>
        <dbReference type="Proteomes" id="UP000311919"/>
    </source>
</evidence>
<dbReference type="GO" id="GO:0005634">
    <property type="term" value="C:nucleus"/>
    <property type="evidence" value="ECO:0007669"/>
    <property type="project" value="UniProtKB-SubCell"/>
</dbReference>
<dbReference type="PANTHER" id="PTHR23235">
    <property type="entry name" value="KRUEPPEL-LIKE TRANSCRIPTION FACTOR"/>
    <property type="match status" value="1"/>
</dbReference>
<feature type="domain" description="C2H2-type" evidence="10">
    <location>
        <begin position="437"/>
        <end position="464"/>
    </location>
</feature>
<evidence type="ECO:0000259" key="10">
    <source>
        <dbReference type="PROSITE" id="PS50157"/>
    </source>
</evidence>
<dbReference type="PROSITE" id="PS50157">
    <property type="entry name" value="ZINC_FINGER_C2H2_2"/>
    <property type="match status" value="3"/>
</dbReference>
<evidence type="ECO:0000256" key="1">
    <source>
        <dbReference type="ARBA" id="ARBA00004123"/>
    </source>
</evidence>
<dbReference type="EMBL" id="SKCS01000090">
    <property type="protein sequence ID" value="TNN17610.1"/>
    <property type="molecule type" value="Genomic_DNA"/>
</dbReference>
<evidence type="ECO:0000256" key="6">
    <source>
        <dbReference type="ARBA" id="ARBA00023015"/>
    </source>
</evidence>
<dbReference type="FunFam" id="3.30.160.60:FF:000515">
    <property type="entry name" value="early growth response protein 4"/>
    <property type="match status" value="1"/>
</dbReference>
<dbReference type="GO" id="GO:0000978">
    <property type="term" value="F:RNA polymerase II cis-regulatory region sequence-specific DNA binding"/>
    <property type="evidence" value="ECO:0007669"/>
    <property type="project" value="TreeGrafter"/>
</dbReference>
<dbReference type="PROSITE" id="PS00028">
    <property type="entry name" value="ZINC_FINGER_C2H2_1"/>
    <property type="match status" value="3"/>
</dbReference>
<protein>
    <submittedName>
        <fullName evidence="11">Early growth response protein isoform 2</fullName>
    </submittedName>
</protein>
<gene>
    <name evidence="11" type="ORF">EWB00_011019</name>
</gene>
<evidence type="ECO:0000256" key="4">
    <source>
        <dbReference type="ARBA" id="ARBA00022771"/>
    </source>
</evidence>
<dbReference type="SUPFAM" id="SSF57667">
    <property type="entry name" value="beta-beta-alpha zinc fingers"/>
    <property type="match status" value="2"/>
</dbReference>
<dbReference type="GO" id="GO:0008270">
    <property type="term" value="F:zinc ion binding"/>
    <property type="evidence" value="ECO:0007669"/>
    <property type="project" value="UniProtKB-KW"/>
</dbReference>
<evidence type="ECO:0000256" key="5">
    <source>
        <dbReference type="ARBA" id="ARBA00022833"/>
    </source>
</evidence>
<keyword evidence="6" id="KW-0805">Transcription regulation</keyword>
<dbReference type="InterPro" id="IPR036236">
    <property type="entry name" value="Znf_C2H2_sf"/>
</dbReference>
<dbReference type="PANTHER" id="PTHR23235:SF155">
    <property type="entry name" value="EARLY GROWTH RESPONSE 4-RELATED"/>
    <property type="match status" value="1"/>
</dbReference>
<evidence type="ECO:0000256" key="3">
    <source>
        <dbReference type="ARBA" id="ARBA00022723"/>
    </source>
</evidence>
<feature type="domain" description="C2H2-type" evidence="10">
    <location>
        <begin position="407"/>
        <end position="436"/>
    </location>
</feature>
<keyword evidence="7" id="KW-0804">Transcription</keyword>
<dbReference type="SMART" id="SM00355">
    <property type="entry name" value="ZnF_C2H2"/>
    <property type="match status" value="3"/>
</dbReference>
<organism evidence="11 12">
    <name type="scientific">Schistosoma japonicum</name>
    <name type="common">Blood fluke</name>
    <dbReference type="NCBI Taxonomy" id="6182"/>
    <lineage>
        <taxon>Eukaryota</taxon>
        <taxon>Metazoa</taxon>
        <taxon>Spiralia</taxon>
        <taxon>Lophotrochozoa</taxon>
        <taxon>Platyhelminthes</taxon>
        <taxon>Trematoda</taxon>
        <taxon>Digenea</taxon>
        <taxon>Strigeidida</taxon>
        <taxon>Schistosomatoidea</taxon>
        <taxon>Schistosomatidae</taxon>
        <taxon>Schistosoma</taxon>
    </lineage>
</organism>
<comment type="caution">
    <text evidence="11">The sequence shown here is derived from an EMBL/GenBank/DDBJ whole genome shotgun (WGS) entry which is preliminary data.</text>
</comment>
<reference evidence="11 12" key="1">
    <citation type="submission" date="2019-03" db="EMBL/GenBank/DDBJ databases">
        <title>An improved genome assembly of the fluke Schistosoma japonicum.</title>
        <authorList>
            <person name="Hu W."/>
            <person name="Luo F."/>
            <person name="Yin M."/>
            <person name="Mo X."/>
            <person name="Sun C."/>
            <person name="Wu Q."/>
            <person name="Zhu B."/>
            <person name="Xiang M."/>
            <person name="Wang J."/>
            <person name="Wang Y."/>
            <person name="Zhang T."/>
            <person name="Xu B."/>
            <person name="Zheng H."/>
            <person name="Feng Z."/>
        </authorList>
    </citation>
    <scope>NUCLEOTIDE SEQUENCE [LARGE SCALE GENOMIC DNA]</scope>
    <source>
        <strain evidence="11">HuSjv2</strain>
        <tissue evidence="11">Worms</tissue>
    </source>
</reference>
<comment type="similarity">
    <text evidence="2">Belongs to the krueppel C2H2-type zinc-finger protein family.</text>
</comment>
<keyword evidence="4 9" id="KW-0863">Zinc-finger</keyword>
<comment type="subcellular location">
    <subcellularLocation>
        <location evidence="1">Nucleus</location>
    </subcellularLocation>
</comment>
<dbReference type="Pfam" id="PF00096">
    <property type="entry name" value="zf-C2H2"/>
    <property type="match status" value="3"/>
</dbReference>
<name>A0A4Z2DN65_SCHJA</name>
<evidence type="ECO:0000256" key="7">
    <source>
        <dbReference type="ARBA" id="ARBA00023163"/>
    </source>
</evidence>
<evidence type="ECO:0000256" key="2">
    <source>
        <dbReference type="ARBA" id="ARBA00006991"/>
    </source>
</evidence>
<evidence type="ECO:0000256" key="8">
    <source>
        <dbReference type="ARBA" id="ARBA00023242"/>
    </source>
</evidence>
<keyword evidence="12" id="KW-1185">Reference proteome</keyword>
<keyword evidence="5" id="KW-0862">Zinc</keyword>
<evidence type="ECO:0000313" key="11">
    <source>
        <dbReference type="EMBL" id="TNN17610.1"/>
    </source>
</evidence>
<accession>A0A4Z2DN65</accession>
<dbReference type="Proteomes" id="UP000311919">
    <property type="component" value="Unassembled WGS sequence"/>
</dbReference>
<evidence type="ECO:0000256" key="9">
    <source>
        <dbReference type="PROSITE-ProRule" id="PRU00042"/>
    </source>
</evidence>